<feature type="transmembrane region" description="Helical" evidence="2">
    <location>
        <begin position="50"/>
        <end position="71"/>
    </location>
</feature>
<protein>
    <submittedName>
        <fullName evidence="3">Transmembrane protein, putative</fullName>
    </submittedName>
</protein>
<keyword evidence="2" id="KW-0472">Membrane</keyword>
<keyword evidence="2 3" id="KW-0812">Transmembrane</keyword>
<sequence length="148" mass="17239">MQNDHVLGAVMRSKAQLAYCADSIAQRAPQLKVVFRAAAAYDTADTWKMVVASIVITVGYVVCIAVVHYVAQYLRDRRTPVYCVNMRLPQKFHDHKFTTAMVEKLQNTPEYRRLKQQRMHQGPEAWNWQTRQRMGERMPSDDMSDEEF</sequence>
<name>A0AAV4LVM2_BABCB</name>
<evidence type="ECO:0000313" key="4">
    <source>
        <dbReference type="Proteomes" id="UP001497744"/>
    </source>
</evidence>
<dbReference type="AlphaFoldDB" id="A0AAV4LVM2"/>
<organism evidence="3 4">
    <name type="scientific">Babesia caballi</name>
    <dbReference type="NCBI Taxonomy" id="5871"/>
    <lineage>
        <taxon>Eukaryota</taxon>
        <taxon>Sar</taxon>
        <taxon>Alveolata</taxon>
        <taxon>Apicomplexa</taxon>
        <taxon>Aconoidasida</taxon>
        <taxon>Piroplasmida</taxon>
        <taxon>Babesiidae</taxon>
        <taxon>Babesia</taxon>
    </lineage>
</organism>
<dbReference type="GeneID" id="94195126"/>
<accession>A0AAV4LVM2</accession>
<dbReference type="EMBL" id="BPLF01000002">
    <property type="protein sequence ID" value="GIX63645.1"/>
    <property type="molecule type" value="Genomic_DNA"/>
</dbReference>
<gene>
    <name evidence="3" type="ORF">BcabD6B2_30800</name>
</gene>
<dbReference type="RefSeq" id="XP_067715714.1">
    <property type="nucleotide sequence ID" value="XM_067859613.1"/>
</dbReference>
<keyword evidence="4" id="KW-1185">Reference proteome</keyword>
<keyword evidence="2" id="KW-1133">Transmembrane helix</keyword>
<evidence type="ECO:0000256" key="2">
    <source>
        <dbReference type="SAM" id="Phobius"/>
    </source>
</evidence>
<evidence type="ECO:0000256" key="1">
    <source>
        <dbReference type="SAM" id="MobiDB-lite"/>
    </source>
</evidence>
<proteinExistence type="predicted"/>
<reference evidence="3 4" key="1">
    <citation type="submission" date="2021-06" db="EMBL/GenBank/DDBJ databases">
        <title>Genome sequence of Babesia caballi.</title>
        <authorList>
            <person name="Yamagishi J."/>
            <person name="Kidaka T."/>
            <person name="Ochi A."/>
        </authorList>
    </citation>
    <scope>NUCLEOTIDE SEQUENCE [LARGE SCALE GENOMIC DNA]</scope>
    <source>
        <strain evidence="3">USDA-D6B2</strain>
    </source>
</reference>
<evidence type="ECO:0000313" key="3">
    <source>
        <dbReference type="EMBL" id="GIX63645.1"/>
    </source>
</evidence>
<comment type="caution">
    <text evidence="3">The sequence shown here is derived from an EMBL/GenBank/DDBJ whole genome shotgun (WGS) entry which is preliminary data.</text>
</comment>
<dbReference type="Proteomes" id="UP001497744">
    <property type="component" value="Unassembled WGS sequence"/>
</dbReference>
<feature type="region of interest" description="Disordered" evidence="1">
    <location>
        <begin position="129"/>
        <end position="148"/>
    </location>
</feature>